<dbReference type="Proteomes" id="UP000322726">
    <property type="component" value="Chromosome"/>
</dbReference>
<keyword evidence="2" id="KW-1185">Reference proteome</keyword>
<evidence type="ECO:0000313" key="2">
    <source>
        <dbReference type="Proteomes" id="UP000322726"/>
    </source>
</evidence>
<name>A0A5C2H7V5_9BACT</name>
<dbReference type="RefSeq" id="WP_130233927.1">
    <property type="nucleotide sequence ID" value="NZ_BMEF01000038.1"/>
</dbReference>
<accession>A0A5C2H7V5</accession>
<dbReference type="EMBL" id="CP035928">
    <property type="protein sequence ID" value="QEP35017.1"/>
    <property type="molecule type" value="Genomic_DNA"/>
</dbReference>
<organism evidence="1 2">
    <name type="scientific">Malaciobacter pacificus</name>
    <dbReference type="NCBI Taxonomy" id="1080223"/>
    <lineage>
        <taxon>Bacteria</taxon>
        <taxon>Pseudomonadati</taxon>
        <taxon>Campylobacterota</taxon>
        <taxon>Epsilonproteobacteria</taxon>
        <taxon>Campylobacterales</taxon>
        <taxon>Arcobacteraceae</taxon>
        <taxon>Malaciobacter</taxon>
    </lineage>
</organism>
<sequence length="246" mass="29762">MVLGAKVKLLYLNEIKSYQILVFDEKFDPAYLECFSKSSYLNEYETVLFIYKQYMVLYKDKKPYYFQKNSININNDELRNYFENNLGLNIEYIEVVDDASFTKYFEKYKKEDKKSYLNNINKTKDYFLIIYLIYIVFLIITIFYLFTFNKENISNKDIKEINIDNKVKVFKPFTYLYSDILDNLQKNKLNLNSFIYEKNSIKFIFHSTNKKNIYDFLLIYKNKIKSSSILYNKELKAFVCEVGLKK</sequence>
<reference evidence="1 2" key="1">
    <citation type="submission" date="2019-09" db="EMBL/GenBank/DDBJ databases">
        <title>Complete genome sequencing of four Arcobacter species reveals a diverse suite of mobile elements.</title>
        <authorList>
            <person name="Miller W.G."/>
            <person name="Yee E."/>
            <person name="Bono J.L."/>
        </authorList>
    </citation>
    <scope>NUCLEOTIDE SEQUENCE [LARGE SCALE GENOMIC DNA]</scope>
    <source>
        <strain evidence="1 2">LMG 26638</strain>
    </source>
</reference>
<dbReference type="AlphaFoldDB" id="A0A5C2H7V5"/>
<gene>
    <name evidence="1" type="ORF">APAC_1943</name>
</gene>
<evidence type="ECO:0000313" key="1">
    <source>
        <dbReference type="EMBL" id="QEP35017.1"/>
    </source>
</evidence>
<dbReference type="KEGG" id="apai:APAC_1943"/>
<proteinExistence type="predicted"/>
<reference evidence="1 2" key="3">
    <citation type="submission" date="2019-09" db="EMBL/GenBank/DDBJ databases">
        <title>Taxonomic note: a critical rebuttal of the proposed division of the genus Arcobacter into six genera, emended descriptions of Arcobacter anaerophilus and the genus Arcobacter, and an assessment of genus-level boundaries for Epsilonproteobacteria using in silico genomic comparator tools.</title>
        <authorList>
            <person name="On S.L.W."/>
            <person name="Miller W.G."/>
            <person name="Biggs P."/>
            <person name="Cornelius A."/>
            <person name="Vandamme P."/>
        </authorList>
    </citation>
    <scope>NUCLEOTIDE SEQUENCE [LARGE SCALE GENOMIC DNA]</scope>
    <source>
        <strain evidence="1 2">LMG 26638</strain>
    </source>
</reference>
<protein>
    <submittedName>
        <fullName evidence="1">Uncharacterized protein</fullName>
    </submittedName>
</protein>
<reference evidence="2" key="2">
    <citation type="submission" date="2019-09" db="EMBL/GenBank/DDBJ databases">
        <title>Complete genome sequencing of four Arcobacter species reveals a diverse suite of mobile elements.</title>
        <authorList>
            <person name="On S.L.W."/>
            <person name="Miller W.G."/>
            <person name="Biggs P."/>
            <person name="Cornelius A."/>
            <person name="Vandamme P."/>
        </authorList>
    </citation>
    <scope>NUCLEOTIDE SEQUENCE [LARGE SCALE GENOMIC DNA]</scope>
    <source>
        <strain evidence="2">LMG 26638</strain>
    </source>
</reference>